<protein>
    <submittedName>
        <fullName evidence="2">Uncharacterized protein</fullName>
    </submittedName>
</protein>
<dbReference type="AlphaFoldDB" id="A0AA95LVU9"/>
<organism evidence="2 3">
    <name type="scientific">Bacillus wiedmannii</name>
    <dbReference type="NCBI Taxonomy" id="1890302"/>
    <lineage>
        <taxon>Bacteria</taxon>
        <taxon>Bacillati</taxon>
        <taxon>Bacillota</taxon>
        <taxon>Bacilli</taxon>
        <taxon>Bacillales</taxon>
        <taxon>Bacillaceae</taxon>
        <taxon>Bacillus</taxon>
        <taxon>Bacillus cereus group</taxon>
    </lineage>
</organism>
<dbReference type="Proteomes" id="UP001178303">
    <property type="component" value="Chromosome"/>
</dbReference>
<accession>A0AA95LVU9</accession>
<dbReference type="EMBL" id="CP126099">
    <property type="protein sequence ID" value="WHY30917.1"/>
    <property type="molecule type" value="Genomic_DNA"/>
</dbReference>
<reference evidence="2" key="1">
    <citation type="submission" date="2023-05" db="EMBL/GenBank/DDBJ databases">
        <title>Comparative genomics of Bacillaceae isolates and their secondary metabolite potential.</title>
        <authorList>
            <person name="Song L."/>
            <person name="Nielsen L.J."/>
            <person name="Mohite O."/>
            <person name="Xu X."/>
            <person name="Weber T."/>
            <person name="Kovacs A.T."/>
        </authorList>
    </citation>
    <scope>NUCLEOTIDE SEQUENCE</scope>
    <source>
        <strain evidence="2">LN15</strain>
    </source>
</reference>
<dbReference type="RefSeq" id="WP_283885220.1">
    <property type="nucleotide sequence ID" value="NZ_CP126099.1"/>
</dbReference>
<name>A0AA95LVU9_9BACI</name>
<keyword evidence="1" id="KW-0175">Coiled coil</keyword>
<evidence type="ECO:0000313" key="2">
    <source>
        <dbReference type="EMBL" id="WHY30917.1"/>
    </source>
</evidence>
<evidence type="ECO:0000313" key="3">
    <source>
        <dbReference type="Proteomes" id="UP001178303"/>
    </source>
</evidence>
<feature type="coiled-coil region" evidence="1">
    <location>
        <begin position="27"/>
        <end position="54"/>
    </location>
</feature>
<sequence>MKEETVVQVQSELDVVESEIRKLEYHLVGLDSEKRKTKRSLEELKNRKEELKSYL</sequence>
<evidence type="ECO:0000256" key="1">
    <source>
        <dbReference type="SAM" id="Coils"/>
    </source>
</evidence>
<gene>
    <name evidence="2" type="ORF">QNH45_09110</name>
</gene>
<proteinExistence type="predicted"/>